<dbReference type="InterPro" id="IPR011050">
    <property type="entry name" value="Pectin_lyase_fold/virulence"/>
</dbReference>
<dbReference type="SUPFAM" id="SSF51126">
    <property type="entry name" value="Pectin lyase-like"/>
    <property type="match status" value="1"/>
</dbReference>
<organism evidence="1 2">
    <name type="scientific">Serratia proteamaculans</name>
    <dbReference type="NCBI Taxonomy" id="28151"/>
    <lineage>
        <taxon>Bacteria</taxon>
        <taxon>Pseudomonadati</taxon>
        <taxon>Pseudomonadota</taxon>
        <taxon>Gammaproteobacteria</taxon>
        <taxon>Enterobacterales</taxon>
        <taxon>Yersiniaceae</taxon>
        <taxon>Serratia</taxon>
    </lineage>
</organism>
<dbReference type="Proteomes" id="UP000381260">
    <property type="component" value="Chromosome"/>
</dbReference>
<reference evidence="1 2" key="1">
    <citation type="submission" date="2019-11" db="EMBL/GenBank/DDBJ databases">
        <title>The Phosphoenolpyruvate Phosphotransferase System Regulates Serratia proteamaculans 336X Biofilm Formation and Wheat Roots colonization.</title>
        <authorList>
            <person name="Liu F."/>
        </authorList>
    </citation>
    <scope>NUCLEOTIDE SEQUENCE [LARGE SCALE GENOMIC DNA]</scope>
    <source>
        <strain evidence="1 2">336X</strain>
    </source>
</reference>
<proteinExistence type="predicted"/>
<dbReference type="RefSeq" id="WP_153859847.1">
    <property type="nucleotide sequence ID" value="NZ_CP045913.1"/>
</dbReference>
<evidence type="ECO:0000313" key="2">
    <source>
        <dbReference type="Proteomes" id="UP000381260"/>
    </source>
</evidence>
<protein>
    <submittedName>
        <fullName evidence="1">Uncharacterized protein</fullName>
    </submittedName>
</protein>
<dbReference type="AlphaFoldDB" id="A0A5Q2VGA8"/>
<gene>
    <name evidence="1" type="ORF">GHV41_20400</name>
</gene>
<name>A0A5Q2VGA8_SERPR</name>
<evidence type="ECO:0000313" key="1">
    <source>
        <dbReference type="EMBL" id="QGH63050.1"/>
    </source>
</evidence>
<accession>A0A5Q2VGA8</accession>
<sequence>MNNCPDISTLRTLVPAVVGELIEVTSYYSNWNAPVTLPDGGGLFSAVQSSTLTDDGGMYIKSTGNWGWVRVLGISGTVTPAMYGARGDNLADDTLPLTTCFLSPYAVICRAGATYLTSDTVRIKDGRTSRKTINLNGATIKAKAGHVKPMFANETSTAEAYDYLHGVEMFGGKLMGVASRDSVYNSVKSHVGYSGADGSYFHHMQLSGFNDGFSLQGRSMAHDIIVDECRDDFFATYNDSNVISDVICGYCLGDGFLVKGNNNNVTNIRMQGAGIPSDKPEAGYLSGAVLSVAQDKDMGSNNYISNIQCGQWGSGIAILSGSNNTCINIQAGDCYFLNNPTSSAIKNRACAVYVSGKGQVVRNVTAGACLSGVELHDGSEDNLIDGVSLRSCFHSFALTASGQQSRCRIGRLDIGKVDSADSIYIRMPQLVIDEINVLEFSAAYTAGSAICRILEPCSIRRLSFAHGLPEGVLPIVLLAADCDIDELIIKETKAVCLVTTATTLKVPRNLTIEQSSEAIDSPVKLMGAGQSVAENWNIKGKNSVLPALRGPDVHLTLGQYTGLPWYIDTPLSSDVRISKPVGGHYSKATTAVAQGGFTLKTGSGQASAAELALAWDGTRIHVALDGLDIGFLTPQNYS</sequence>
<dbReference type="EMBL" id="CP045913">
    <property type="protein sequence ID" value="QGH63050.1"/>
    <property type="molecule type" value="Genomic_DNA"/>
</dbReference>